<dbReference type="GO" id="GO:0030026">
    <property type="term" value="P:intracellular manganese ion homeostasis"/>
    <property type="evidence" value="ECO:0007669"/>
    <property type="project" value="TreeGrafter"/>
</dbReference>
<dbReference type="AlphaFoldDB" id="A0A2K3KN91"/>
<feature type="transmembrane region" description="Helical" evidence="2">
    <location>
        <begin position="30"/>
        <end position="53"/>
    </location>
</feature>
<dbReference type="PANTHER" id="PTHR12064">
    <property type="entry name" value="METAL TRANSPORTER CNNM"/>
    <property type="match status" value="1"/>
</dbReference>
<comment type="caution">
    <text evidence="4">The sequence shown here is derived from an EMBL/GenBank/DDBJ whole genome shotgun (WGS) entry which is preliminary data.</text>
</comment>
<dbReference type="ExpressionAtlas" id="A0A2K3KN91">
    <property type="expression patterns" value="baseline"/>
</dbReference>
<accession>A0A2K3KN91</accession>
<dbReference type="GO" id="GO:0016020">
    <property type="term" value="C:membrane"/>
    <property type="evidence" value="ECO:0007669"/>
    <property type="project" value="UniProtKB-UniRule"/>
</dbReference>
<dbReference type="EMBL" id="ASHM01103155">
    <property type="protein sequence ID" value="PNX67778.1"/>
    <property type="molecule type" value="Genomic_DNA"/>
</dbReference>
<keyword evidence="1 2" id="KW-1133">Transmembrane helix</keyword>
<sequence>IVPPYAAVLISVTLILIFGEILPQAVCTRYGLMVGATLAPLVRVLLLVFYPIAYPISKVLDWMLGKGKAALLKRAELKTFVNFHGNEVYVIRNIYFE</sequence>
<protein>
    <submittedName>
        <fullName evidence="4">DUF21 domain-containing protein at1g47330-like protein</fullName>
    </submittedName>
</protein>
<keyword evidence="1 2" id="KW-0812">Transmembrane</keyword>
<dbReference type="PANTHER" id="PTHR12064:SF76">
    <property type="entry name" value="CNNM TRANSMEMBRANE DOMAIN-CONTAINING PROTEIN"/>
    <property type="match status" value="1"/>
</dbReference>
<evidence type="ECO:0000259" key="3">
    <source>
        <dbReference type="PROSITE" id="PS51846"/>
    </source>
</evidence>
<feature type="domain" description="CNNM transmembrane" evidence="3">
    <location>
        <begin position="1"/>
        <end position="97"/>
    </location>
</feature>
<dbReference type="GO" id="GO:0010960">
    <property type="term" value="P:magnesium ion homeostasis"/>
    <property type="evidence" value="ECO:0007669"/>
    <property type="project" value="InterPro"/>
</dbReference>
<dbReference type="Proteomes" id="UP000236291">
    <property type="component" value="Unassembled WGS sequence"/>
</dbReference>
<dbReference type="InterPro" id="IPR045095">
    <property type="entry name" value="ACDP"/>
</dbReference>
<dbReference type="InterPro" id="IPR002550">
    <property type="entry name" value="CNNM"/>
</dbReference>
<evidence type="ECO:0000256" key="2">
    <source>
        <dbReference type="SAM" id="Phobius"/>
    </source>
</evidence>
<dbReference type="GO" id="GO:0005737">
    <property type="term" value="C:cytoplasm"/>
    <property type="evidence" value="ECO:0007669"/>
    <property type="project" value="TreeGrafter"/>
</dbReference>
<evidence type="ECO:0000256" key="1">
    <source>
        <dbReference type="PROSITE-ProRule" id="PRU01193"/>
    </source>
</evidence>
<proteinExistence type="predicted"/>
<organism evidence="4 5">
    <name type="scientific">Trifolium pratense</name>
    <name type="common">Red clover</name>
    <dbReference type="NCBI Taxonomy" id="57577"/>
    <lineage>
        <taxon>Eukaryota</taxon>
        <taxon>Viridiplantae</taxon>
        <taxon>Streptophyta</taxon>
        <taxon>Embryophyta</taxon>
        <taxon>Tracheophyta</taxon>
        <taxon>Spermatophyta</taxon>
        <taxon>Magnoliopsida</taxon>
        <taxon>eudicotyledons</taxon>
        <taxon>Gunneridae</taxon>
        <taxon>Pentapetalae</taxon>
        <taxon>rosids</taxon>
        <taxon>fabids</taxon>
        <taxon>Fabales</taxon>
        <taxon>Fabaceae</taxon>
        <taxon>Papilionoideae</taxon>
        <taxon>50 kb inversion clade</taxon>
        <taxon>NPAAA clade</taxon>
        <taxon>Hologalegina</taxon>
        <taxon>IRL clade</taxon>
        <taxon>Trifolieae</taxon>
        <taxon>Trifolium</taxon>
    </lineage>
</organism>
<name>A0A2K3KN91_TRIPR</name>
<feature type="transmembrane region" description="Helical" evidence="2">
    <location>
        <begin position="6"/>
        <end position="23"/>
    </location>
</feature>
<gene>
    <name evidence="4" type="ORF">L195_g055808</name>
</gene>
<dbReference type="PROSITE" id="PS51846">
    <property type="entry name" value="CNNM"/>
    <property type="match status" value="1"/>
</dbReference>
<reference evidence="4 5" key="2">
    <citation type="journal article" date="2017" name="Front. Plant Sci.">
        <title>Gene Classification and Mining of Molecular Markers Useful in Red Clover (Trifolium pratense) Breeding.</title>
        <authorList>
            <person name="Istvanek J."/>
            <person name="Dluhosova J."/>
            <person name="Dluhos P."/>
            <person name="Patkova L."/>
            <person name="Nedelnik J."/>
            <person name="Repkova J."/>
        </authorList>
    </citation>
    <scope>NUCLEOTIDE SEQUENCE [LARGE SCALE GENOMIC DNA]</scope>
    <source>
        <strain evidence="5">cv. Tatra</strain>
        <tissue evidence="4">Young leaves</tissue>
    </source>
</reference>
<dbReference type="Pfam" id="PF01595">
    <property type="entry name" value="CNNM"/>
    <property type="match status" value="1"/>
</dbReference>
<evidence type="ECO:0000313" key="5">
    <source>
        <dbReference type="Proteomes" id="UP000236291"/>
    </source>
</evidence>
<reference evidence="4 5" key="1">
    <citation type="journal article" date="2014" name="Am. J. Bot.">
        <title>Genome assembly and annotation for red clover (Trifolium pratense; Fabaceae).</title>
        <authorList>
            <person name="Istvanek J."/>
            <person name="Jaros M."/>
            <person name="Krenek A."/>
            <person name="Repkova J."/>
        </authorList>
    </citation>
    <scope>NUCLEOTIDE SEQUENCE [LARGE SCALE GENOMIC DNA]</scope>
    <source>
        <strain evidence="5">cv. Tatra</strain>
        <tissue evidence="4">Young leaves</tissue>
    </source>
</reference>
<feature type="non-terminal residue" evidence="4">
    <location>
        <position position="1"/>
    </location>
</feature>
<keyword evidence="1 2" id="KW-0472">Membrane</keyword>
<evidence type="ECO:0000313" key="4">
    <source>
        <dbReference type="EMBL" id="PNX67778.1"/>
    </source>
</evidence>